<dbReference type="Gene3D" id="3.40.190.150">
    <property type="entry name" value="Bordetella uptake gene, domain 1"/>
    <property type="match status" value="1"/>
</dbReference>
<comment type="similarity">
    <text evidence="1">Belongs to the UPF0065 (bug) family.</text>
</comment>
<proteinExistence type="inferred from homology"/>
<dbReference type="CDD" id="cd07012">
    <property type="entry name" value="PBP2_Bug_TTT"/>
    <property type="match status" value="1"/>
</dbReference>
<accession>A0A2N4U4H3</accession>
<sequence length="324" mass="34608">MKTLYSIAASALLTVTLSATAQAQADDFPNRPITIIVPFGGGSGSDASARYFGEKMGRILGASIIVENRPGAAGAIGMMAAKKAPADGYTLVQGGISPSVVNAVLVKDLGYDPVNDFVPLLGYGRNMNVLAAPADSDIKNMADLQKLLKASDQSLNVGTFSTTLQLAVSWMGDSLGLKFTNIPYKGQAQVLNDLMGKQIDLALIDLGGATSLLRQGKIRAIAVTGEKRSPDFPDVPTVKESGASDYVLYSWNAFFTRSEVPELVRAKLADAIKRVMTDPDTINNFYSPKGTEGVPLSSEQMRALQTQEIERFKQVAQKLGIEKR</sequence>
<dbReference type="InterPro" id="IPR042100">
    <property type="entry name" value="Bug_dom1"/>
</dbReference>
<evidence type="ECO:0000256" key="1">
    <source>
        <dbReference type="ARBA" id="ARBA00006987"/>
    </source>
</evidence>
<organism evidence="3 4">
    <name type="scientific">Pollutimonas subterranea</name>
    <dbReference type="NCBI Taxonomy" id="2045210"/>
    <lineage>
        <taxon>Bacteria</taxon>
        <taxon>Pseudomonadati</taxon>
        <taxon>Pseudomonadota</taxon>
        <taxon>Betaproteobacteria</taxon>
        <taxon>Burkholderiales</taxon>
        <taxon>Alcaligenaceae</taxon>
        <taxon>Pollutimonas</taxon>
    </lineage>
</organism>
<dbReference type="RefSeq" id="WP_102074089.1">
    <property type="nucleotide sequence ID" value="NZ_PDNW01000008.1"/>
</dbReference>
<gene>
    <name evidence="3" type="ORF">CR159_11485</name>
</gene>
<dbReference type="Pfam" id="PF03401">
    <property type="entry name" value="TctC"/>
    <property type="match status" value="1"/>
</dbReference>
<comment type="caution">
    <text evidence="3">The sequence shown here is derived from an EMBL/GenBank/DDBJ whole genome shotgun (WGS) entry which is preliminary data.</text>
</comment>
<evidence type="ECO:0000256" key="2">
    <source>
        <dbReference type="SAM" id="SignalP"/>
    </source>
</evidence>
<feature type="chain" id="PRO_5014943814" evidence="2">
    <location>
        <begin position="22"/>
        <end position="324"/>
    </location>
</feature>
<dbReference type="InterPro" id="IPR005064">
    <property type="entry name" value="BUG"/>
</dbReference>
<dbReference type="Proteomes" id="UP000234190">
    <property type="component" value="Unassembled WGS sequence"/>
</dbReference>
<dbReference type="AlphaFoldDB" id="A0A2N4U4H3"/>
<dbReference type="PIRSF" id="PIRSF017082">
    <property type="entry name" value="YflP"/>
    <property type="match status" value="1"/>
</dbReference>
<dbReference type="Gene3D" id="3.40.190.10">
    <property type="entry name" value="Periplasmic binding protein-like II"/>
    <property type="match status" value="1"/>
</dbReference>
<dbReference type="OrthoDB" id="8678477at2"/>
<keyword evidence="2" id="KW-0732">Signal</keyword>
<keyword evidence="4" id="KW-1185">Reference proteome</keyword>
<evidence type="ECO:0000313" key="4">
    <source>
        <dbReference type="Proteomes" id="UP000234190"/>
    </source>
</evidence>
<dbReference type="EMBL" id="PDNW01000008">
    <property type="protein sequence ID" value="PLC49897.1"/>
    <property type="molecule type" value="Genomic_DNA"/>
</dbReference>
<feature type="signal peptide" evidence="2">
    <location>
        <begin position="1"/>
        <end position="21"/>
    </location>
</feature>
<dbReference type="PANTHER" id="PTHR42928">
    <property type="entry name" value="TRICARBOXYLATE-BINDING PROTEIN"/>
    <property type="match status" value="1"/>
</dbReference>
<dbReference type="SUPFAM" id="SSF53850">
    <property type="entry name" value="Periplasmic binding protein-like II"/>
    <property type="match status" value="1"/>
</dbReference>
<reference evidence="3 4" key="1">
    <citation type="submission" date="2017-10" db="EMBL/GenBank/DDBJ databases">
        <title>Two draft genome sequences of Pusillimonas sp. strains isolated from a nitrate- and radionuclide-contaminated groundwater in Russia.</title>
        <authorList>
            <person name="Grouzdev D.S."/>
            <person name="Tourova T.P."/>
            <person name="Goeva M.A."/>
            <person name="Babich T.L."/>
            <person name="Sokolova D.S."/>
            <person name="Abdullin R."/>
            <person name="Poltaraus A.B."/>
            <person name="Toshchakov S.V."/>
            <person name="Nazina T.N."/>
        </authorList>
    </citation>
    <scope>NUCLEOTIDE SEQUENCE [LARGE SCALE GENOMIC DNA]</scope>
    <source>
        <strain evidence="3 4">JR1/69-3-13</strain>
    </source>
</reference>
<name>A0A2N4U4H3_9BURK</name>
<dbReference type="PANTHER" id="PTHR42928:SF5">
    <property type="entry name" value="BLR1237 PROTEIN"/>
    <property type="match status" value="1"/>
</dbReference>
<evidence type="ECO:0000313" key="3">
    <source>
        <dbReference type="EMBL" id="PLC49897.1"/>
    </source>
</evidence>
<protein>
    <submittedName>
        <fullName evidence="3">ABC transporter substrate-binding protein</fullName>
    </submittedName>
</protein>